<gene>
    <name evidence="2" type="ORF">PEVE_00002146</name>
</gene>
<reference evidence="2 3" key="1">
    <citation type="submission" date="2022-05" db="EMBL/GenBank/DDBJ databases">
        <authorList>
            <consortium name="Genoscope - CEA"/>
            <person name="William W."/>
        </authorList>
    </citation>
    <scope>NUCLEOTIDE SEQUENCE [LARGE SCALE GENOMIC DNA]</scope>
</reference>
<sequence length="142" mass="16558">MENVNQAIDSQIEAILNEGNQELLDMNAVDREIEEPTPEEDALEDPMAFQNDDDDDDEKRGAPPPPALLKREQGLSPVALTTRTNKDPRFKSEEVSLYKRWHHFQYREEKRASNEFKKNFSKVLNNAVFGKWMENLRNRVNI</sequence>
<evidence type="ECO:0000313" key="2">
    <source>
        <dbReference type="EMBL" id="CAH3019296.1"/>
    </source>
</evidence>
<feature type="region of interest" description="Disordered" evidence="1">
    <location>
        <begin position="25"/>
        <end position="89"/>
    </location>
</feature>
<organism evidence="2 3">
    <name type="scientific">Porites evermanni</name>
    <dbReference type="NCBI Taxonomy" id="104178"/>
    <lineage>
        <taxon>Eukaryota</taxon>
        <taxon>Metazoa</taxon>
        <taxon>Cnidaria</taxon>
        <taxon>Anthozoa</taxon>
        <taxon>Hexacorallia</taxon>
        <taxon>Scleractinia</taxon>
        <taxon>Fungiina</taxon>
        <taxon>Poritidae</taxon>
        <taxon>Porites</taxon>
    </lineage>
</organism>
<name>A0ABN8LQ05_9CNID</name>
<dbReference type="EMBL" id="CALNXI010000112">
    <property type="protein sequence ID" value="CAH3019296.1"/>
    <property type="molecule type" value="Genomic_DNA"/>
</dbReference>
<keyword evidence="3" id="KW-1185">Reference proteome</keyword>
<feature type="compositionally biased region" description="Acidic residues" evidence="1">
    <location>
        <begin position="32"/>
        <end position="44"/>
    </location>
</feature>
<evidence type="ECO:0000313" key="3">
    <source>
        <dbReference type="Proteomes" id="UP001159427"/>
    </source>
</evidence>
<accession>A0ABN8LQ05</accession>
<protein>
    <submittedName>
        <fullName evidence="2">Uncharacterized protein</fullName>
    </submittedName>
</protein>
<evidence type="ECO:0000256" key="1">
    <source>
        <dbReference type="SAM" id="MobiDB-lite"/>
    </source>
</evidence>
<dbReference type="Proteomes" id="UP001159427">
    <property type="component" value="Unassembled WGS sequence"/>
</dbReference>
<comment type="caution">
    <text evidence="2">The sequence shown here is derived from an EMBL/GenBank/DDBJ whole genome shotgun (WGS) entry which is preliminary data.</text>
</comment>
<proteinExistence type="predicted"/>